<keyword evidence="3" id="KW-1185">Reference proteome</keyword>
<evidence type="ECO:0000259" key="1">
    <source>
        <dbReference type="PROSITE" id="PS50943"/>
    </source>
</evidence>
<comment type="caution">
    <text evidence="2">The sequence shown here is derived from an EMBL/GenBank/DDBJ whole genome shotgun (WGS) entry which is preliminary data.</text>
</comment>
<dbReference type="PROSITE" id="PS50943">
    <property type="entry name" value="HTH_CROC1"/>
    <property type="match status" value="1"/>
</dbReference>
<protein>
    <submittedName>
        <fullName evidence="2">Helix-turn-helix protein</fullName>
    </submittedName>
</protein>
<dbReference type="CDD" id="cd00093">
    <property type="entry name" value="HTH_XRE"/>
    <property type="match status" value="1"/>
</dbReference>
<reference evidence="2 3" key="1">
    <citation type="submission" date="2018-10" db="EMBL/GenBank/DDBJ databases">
        <title>Genomic Encyclopedia of Type Strains, Phase IV (KMG-IV): sequencing the most valuable type-strain genomes for metagenomic binning, comparative biology and taxonomic classification.</title>
        <authorList>
            <person name="Goeker M."/>
        </authorList>
    </citation>
    <scope>NUCLEOTIDE SEQUENCE [LARGE SCALE GENOMIC DNA]</scope>
    <source>
        <strain evidence="2 3">DSM 23229</strain>
    </source>
</reference>
<dbReference type="RefSeq" id="WP_121173452.1">
    <property type="nucleotide sequence ID" value="NZ_RBIN01000007.1"/>
</dbReference>
<feature type="domain" description="HTH cro/C1-type" evidence="1">
    <location>
        <begin position="33"/>
        <end position="73"/>
    </location>
</feature>
<name>A0A420WUJ1_9GAMM</name>
<sequence length="148" mass="16294">MRLSAEKKKIFAERLRQACIARYGREHGIASYLANDLEVSPQTAAKWLRGGVTPSADRWADIASALNVNAEWLIGASHHAPVSVSDRFDDEGLEIAKKAARITFPLVVRLKPDATREEVEDLVETAYQLLKGGESENTVSGEIAHKLI</sequence>
<dbReference type="Pfam" id="PF01381">
    <property type="entry name" value="HTH_3"/>
    <property type="match status" value="1"/>
</dbReference>
<accession>A0A420WUJ1</accession>
<dbReference type="InterPro" id="IPR010982">
    <property type="entry name" value="Lambda_DNA-bd_dom_sf"/>
</dbReference>
<evidence type="ECO:0000313" key="2">
    <source>
        <dbReference type="EMBL" id="RKQ97117.1"/>
    </source>
</evidence>
<dbReference type="EMBL" id="RBIN01000007">
    <property type="protein sequence ID" value="RKQ97117.1"/>
    <property type="molecule type" value="Genomic_DNA"/>
</dbReference>
<dbReference type="InterPro" id="IPR001387">
    <property type="entry name" value="Cro/C1-type_HTH"/>
</dbReference>
<dbReference type="Gene3D" id="1.10.260.40">
    <property type="entry name" value="lambda repressor-like DNA-binding domains"/>
    <property type="match status" value="1"/>
</dbReference>
<proteinExistence type="predicted"/>
<dbReference type="AlphaFoldDB" id="A0A420WUJ1"/>
<organism evidence="2 3">
    <name type="scientific">Kushneria sinocarnis</name>
    <dbReference type="NCBI Taxonomy" id="595502"/>
    <lineage>
        <taxon>Bacteria</taxon>
        <taxon>Pseudomonadati</taxon>
        <taxon>Pseudomonadota</taxon>
        <taxon>Gammaproteobacteria</taxon>
        <taxon>Oceanospirillales</taxon>
        <taxon>Halomonadaceae</taxon>
        <taxon>Kushneria</taxon>
    </lineage>
</organism>
<gene>
    <name evidence="2" type="ORF">C7446_2536</name>
</gene>
<dbReference type="GO" id="GO:0003677">
    <property type="term" value="F:DNA binding"/>
    <property type="evidence" value="ECO:0007669"/>
    <property type="project" value="InterPro"/>
</dbReference>
<dbReference type="Proteomes" id="UP000281975">
    <property type="component" value="Unassembled WGS sequence"/>
</dbReference>
<evidence type="ECO:0000313" key="3">
    <source>
        <dbReference type="Proteomes" id="UP000281975"/>
    </source>
</evidence>
<dbReference type="SUPFAM" id="SSF47413">
    <property type="entry name" value="lambda repressor-like DNA-binding domains"/>
    <property type="match status" value="1"/>
</dbReference>
<dbReference type="OrthoDB" id="5636356at2"/>
<dbReference type="SMART" id="SM00530">
    <property type="entry name" value="HTH_XRE"/>
    <property type="match status" value="1"/>
</dbReference>